<name>A0A5N6BNG0_9ACTN</name>
<evidence type="ECO:0000313" key="3">
    <source>
        <dbReference type="Proteomes" id="UP000313066"/>
    </source>
</evidence>
<reference evidence="2 3" key="1">
    <citation type="submission" date="2019-10" db="EMBL/GenBank/DDBJ databases">
        <title>Nonomuraea sp. nov., isolated from Phyllanthus amarus.</title>
        <authorList>
            <person name="Klykleung N."/>
            <person name="Tanasupawat S."/>
        </authorList>
    </citation>
    <scope>NUCLEOTIDE SEQUENCE [LARGE SCALE GENOMIC DNA]</scope>
    <source>
        <strain evidence="2 3">CR1-09</strain>
    </source>
</reference>
<sequence length="112" mass="12271">MSEPAAHGTTTISDRAFARIAEQLASEDEHVTGPPHVSASVCGAVAAVHCDLAVRYPAPVPRLAAKIREHVRRRLRELTGIAVENVDIEVVELVPERKPERRGGDERRPRPV</sequence>
<evidence type="ECO:0000313" key="2">
    <source>
        <dbReference type="EMBL" id="KAB8181955.1"/>
    </source>
</evidence>
<keyword evidence="3" id="KW-1185">Reference proteome</keyword>
<comment type="caution">
    <text evidence="2">The sequence shown here is derived from an EMBL/GenBank/DDBJ whole genome shotgun (WGS) entry which is preliminary data.</text>
</comment>
<accession>A0A5N6BNG0</accession>
<dbReference type="RefSeq" id="WP_139577512.1">
    <property type="nucleotide sequence ID" value="NZ_VDMA02000015.1"/>
</dbReference>
<dbReference type="AlphaFoldDB" id="A0A5N6BNG0"/>
<dbReference type="EMBL" id="VDMA02000015">
    <property type="protein sequence ID" value="KAB8181955.1"/>
    <property type="molecule type" value="Genomic_DNA"/>
</dbReference>
<proteinExistence type="inferred from homology"/>
<protein>
    <submittedName>
        <fullName evidence="2">Asp23/Gls24 family envelope stress response protein</fullName>
    </submittedName>
</protein>
<gene>
    <name evidence="2" type="ORF">FH610_026370</name>
</gene>
<evidence type="ECO:0000256" key="1">
    <source>
        <dbReference type="ARBA" id="ARBA00005721"/>
    </source>
</evidence>
<dbReference type="InterPro" id="IPR005531">
    <property type="entry name" value="Asp23"/>
</dbReference>
<comment type="similarity">
    <text evidence="1">Belongs to the asp23 family.</text>
</comment>
<organism evidence="2 3">
    <name type="scientific">Microbispora catharanthi</name>
    <dbReference type="NCBI Taxonomy" id="1712871"/>
    <lineage>
        <taxon>Bacteria</taxon>
        <taxon>Bacillati</taxon>
        <taxon>Actinomycetota</taxon>
        <taxon>Actinomycetes</taxon>
        <taxon>Streptosporangiales</taxon>
        <taxon>Streptosporangiaceae</taxon>
        <taxon>Microbispora</taxon>
    </lineage>
</organism>
<dbReference type="Pfam" id="PF03780">
    <property type="entry name" value="Asp23"/>
    <property type="match status" value="1"/>
</dbReference>
<dbReference type="Proteomes" id="UP000313066">
    <property type="component" value="Unassembled WGS sequence"/>
</dbReference>